<comment type="caution">
    <text evidence="2">The sequence shown here is derived from an EMBL/GenBank/DDBJ whole genome shotgun (WGS) entry which is preliminary data.</text>
</comment>
<sequence>MLEKRRSERLPLKLELKITSLFKQDNVIIKDINEGIEVVDISRRGIGFKCNQMLPLNYYFDAKIHLTKDKFFYCVIKIIRTKSIENGYFVGCEFVGLADILSKSVDEYREEIKTTMNK</sequence>
<dbReference type="AlphaFoldDB" id="A0A6I0FC36"/>
<organism evidence="2 3">
    <name type="scientific">Alkaliphilus pronyensis</name>
    <dbReference type="NCBI Taxonomy" id="1482732"/>
    <lineage>
        <taxon>Bacteria</taxon>
        <taxon>Bacillati</taxon>
        <taxon>Bacillota</taxon>
        <taxon>Clostridia</taxon>
        <taxon>Peptostreptococcales</taxon>
        <taxon>Natronincolaceae</taxon>
        <taxon>Alkaliphilus</taxon>
    </lineage>
</organism>
<dbReference type="EMBL" id="WBZC01000012">
    <property type="protein sequence ID" value="KAB3536343.1"/>
    <property type="molecule type" value="Genomic_DNA"/>
</dbReference>
<evidence type="ECO:0000313" key="2">
    <source>
        <dbReference type="EMBL" id="KAB3536343.1"/>
    </source>
</evidence>
<keyword evidence="3" id="KW-1185">Reference proteome</keyword>
<reference evidence="2 3" key="1">
    <citation type="submission" date="2019-10" db="EMBL/GenBank/DDBJ databases">
        <title>Alkaliphilus serpentinus sp. nov. and Alkaliphilus pronyensis sp. nov., two novel anaerobic alkaliphilic species isolated from the serpentinized-hosted hydrothermal field of the Prony Bay (New Caledonia).</title>
        <authorList>
            <person name="Postec A."/>
        </authorList>
    </citation>
    <scope>NUCLEOTIDE SEQUENCE [LARGE SCALE GENOMIC DNA]</scope>
    <source>
        <strain evidence="2 3">LacV</strain>
    </source>
</reference>
<protein>
    <submittedName>
        <fullName evidence="2">PilZ domain-containing protein</fullName>
    </submittedName>
</protein>
<gene>
    <name evidence="2" type="ORF">F8154_04425</name>
</gene>
<dbReference type="SUPFAM" id="SSF141371">
    <property type="entry name" value="PilZ domain-like"/>
    <property type="match status" value="1"/>
</dbReference>
<dbReference type="InterPro" id="IPR009875">
    <property type="entry name" value="PilZ_domain"/>
</dbReference>
<accession>A0A6I0FC36</accession>
<name>A0A6I0FC36_9FIRM</name>
<dbReference type="Proteomes" id="UP000432715">
    <property type="component" value="Unassembled WGS sequence"/>
</dbReference>
<evidence type="ECO:0000313" key="3">
    <source>
        <dbReference type="Proteomes" id="UP000432715"/>
    </source>
</evidence>
<evidence type="ECO:0000259" key="1">
    <source>
        <dbReference type="Pfam" id="PF07238"/>
    </source>
</evidence>
<dbReference type="OrthoDB" id="1954087at2"/>
<dbReference type="GO" id="GO:0035438">
    <property type="term" value="F:cyclic-di-GMP binding"/>
    <property type="evidence" value="ECO:0007669"/>
    <property type="project" value="InterPro"/>
</dbReference>
<proteinExistence type="predicted"/>
<dbReference type="Gene3D" id="2.40.10.220">
    <property type="entry name" value="predicted glycosyltransferase like domains"/>
    <property type="match status" value="1"/>
</dbReference>
<dbReference type="RefSeq" id="WP_151860383.1">
    <property type="nucleotide sequence ID" value="NZ_WBZC01000012.1"/>
</dbReference>
<feature type="domain" description="PilZ" evidence="1">
    <location>
        <begin position="3"/>
        <end position="101"/>
    </location>
</feature>
<dbReference type="Pfam" id="PF07238">
    <property type="entry name" value="PilZ"/>
    <property type="match status" value="1"/>
</dbReference>